<accession>A0A443J4I7</accession>
<dbReference type="SUPFAM" id="SSF53187">
    <property type="entry name" value="Zn-dependent exopeptidases"/>
    <property type="match status" value="1"/>
</dbReference>
<dbReference type="FunFam" id="3.30.70.360:FF:000001">
    <property type="entry name" value="N-acetyldiaminopimelate deacetylase"/>
    <property type="match status" value="1"/>
</dbReference>
<feature type="binding site" evidence="2">
    <location>
        <position position="100"/>
    </location>
    <ligand>
        <name>Mn(2+)</name>
        <dbReference type="ChEBI" id="CHEBI:29035"/>
        <label>2</label>
    </ligand>
</feature>
<keyword evidence="5" id="KW-1185">Reference proteome</keyword>
<comment type="cofactor">
    <cofactor evidence="2">
        <name>Mn(2+)</name>
        <dbReference type="ChEBI" id="CHEBI:29035"/>
    </cofactor>
    <text evidence="2">The Mn(2+) ion enhances activity.</text>
</comment>
<keyword evidence="1 4" id="KW-0378">Hydrolase</keyword>
<reference evidence="4 5" key="2">
    <citation type="submission" date="2019-01" db="EMBL/GenBank/DDBJ databases">
        <authorList>
            <person name="Li Y."/>
        </authorList>
    </citation>
    <scope>NUCLEOTIDE SEQUENCE [LARGE SCALE GENOMIC DNA]</scope>
    <source>
        <strain evidence="4 5">2D-5</strain>
    </source>
</reference>
<dbReference type="Proteomes" id="UP000285710">
    <property type="component" value="Unassembled WGS sequence"/>
</dbReference>
<dbReference type="PANTHER" id="PTHR11014:SF63">
    <property type="entry name" value="METALLOPEPTIDASE, PUTATIVE (AFU_ORTHOLOGUE AFUA_6G09600)-RELATED"/>
    <property type="match status" value="1"/>
</dbReference>
<dbReference type="AlphaFoldDB" id="A0A443J4I7"/>
<evidence type="ECO:0000256" key="1">
    <source>
        <dbReference type="ARBA" id="ARBA00022801"/>
    </source>
</evidence>
<dbReference type="InterPro" id="IPR002933">
    <property type="entry name" value="Peptidase_M20"/>
</dbReference>
<feature type="binding site" evidence="2">
    <location>
        <position position="160"/>
    </location>
    <ligand>
        <name>Mn(2+)</name>
        <dbReference type="ChEBI" id="CHEBI:29035"/>
        <label>2</label>
    </ligand>
</feature>
<dbReference type="InterPro" id="IPR017439">
    <property type="entry name" value="Amidohydrolase"/>
</dbReference>
<dbReference type="NCBIfam" id="TIGR01891">
    <property type="entry name" value="amidohydrolases"/>
    <property type="match status" value="1"/>
</dbReference>
<proteinExistence type="predicted"/>
<dbReference type="PANTHER" id="PTHR11014">
    <property type="entry name" value="PEPTIDASE M20 FAMILY MEMBER"/>
    <property type="match status" value="1"/>
</dbReference>
<feature type="binding site" evidence="2">
    <location>
        <position position="134"/>
    </location>
    <ligand>
        <name>Mn(2+)</name>
        <dbReference type="ChEBI" id="CHEBI:29035"/>
        <label>2</label>
    </ligand>
</feature>
<evidence type="ECO:0000256" key="2">
    <source>
        <dbReference type="PIRSR" id="PIRSR005962-1"/>
    </source>
</evidence>
<feature type="binding site" evidence="2">
    <location>
        <position position="102"/>
    </location>
    <ligand>
        <name>Mn(2+)</name>
        <dbReference type="ChEBI" id="CHEBI:29035"/>
        <label>2</label>
    </ligand>
</feature>
<keyword evidence="2" id="KW-0479">Metal-binding</keyword>
<dbReference type="InterPro" id="IPR036264">
    <property type="entry name" value="Bact_exopeptidase_dim_dom"/>
</dbReference>
<keyword evidence="2" id="KW-0464">Manganese</keyword>
<dbReference type="PIRSF" id="PIRSF005962">
    <property type="entry name" value="Pept_M20D_amidohydro"/>
    <property type="match status" value="1"/>
</dbReference>
<dbReference type="CDD" id="cd05666">
    <property type="entry name" value="M20_Acy1-like"/>
    <property type="match status" value="1"/>
</dbReference>
<dbReference type="SUPFAM" id="SSF55031">
    <property type="entry name" value="Bacterial exopeptidase dimerisation domain"/>
    <property type="match status" value="1"/>
</dbReference>
<protein>
    <submittedName>
        <fullName evidence="4">Amidohydrolase</fullName>
    </submittedName>
</protein>
<dbReference type="InterPro" id="IPR011650">
    <property type="entry name" value="Peptidase_M20_dimer"/>
</dbReference>
<dbReference type="GO" id="GO:0050118">
    <property type="term" value="F:N-acetyldiaminopimelate deacetylase activity"/>
    <property type="evidence" value="ECO:0007669"/>
    <property type="project" value="UniProtKB-ARBA"/>
</dbReference>
<feature type="domain" description="Peptidase M20 dimerisation" evidence="3">
    <location>
        <begin position="183"/>
        <end position="278"/>
    </location>
</feature>
<dbReference type="Pfam" id="PF01546">
    <property type="entry name" value="Peptidase_M20"/>
    <property type="match status" value="1"/>
</dbReference>
<reference evidence="4 5" key="1">
    <citation type="submission" date="2019-01" db="EMBL/GenBank/DDBJ databases">
        <title>Sinorhodobacter populi sp. nov. isolated from the symptomatic bark tissue of Populus euramericana canker.</title>
        <authorList>
            <person name="Xu G."/>
        </authorList>
    </citation>
    <scope>NUCLEOTIDE SEQUENCE [LARGE SCALE GENOMIC DNA]</scope>
    <source>
        <strain evidence="4 5">2D-5</strain>
    </source>
</reference>
<evidence type="ECO:0000259" key="3">
    <source>
        <dbReference type="Pfam" id="PF07687"/>
    </source>
</evidence>
<evidence type="ECO:0000313" key="4">
    <source>
        <dbReference type="EMBL" id="RWR15370.1"/>
    </source>
</evidence>
<dbReference type="GO" id="GO:0046872">
    <property type="term" value="F:metal ion binding"/>
    <property type="evidence" value="ECO:0007669"/>
    <property type="project" value="UniProtKB-KW"/>
</dbReference>
<name>A0A443J4I7_9RHOB</name>
<dbReference type="Pfam" id="PF07687">
    <property type="entry name" value="M20_dimer"/>
    <property type="match status" value="1"/>
</dbReference>
<dbReference type="Gene3D" id="3.40.630.10">
    <property type="entry name" value="Zn peptidases"/>
    <property type="match status" value="1"/>
</dbReference>
<dbReference type="EMBL" id="SAUW01000001">
    <property type="protein sequence ID" value="RWR15370.1"/>
    <property type="molecule type" value="Genomic_DNA"/>
</dbReference>
<feature type="binding site" evidence="2">
    <location>
        <position position="355"/>
    </location>
    <ligand>
        <name>Mn(2+)</name>
        <dbReference type="ChEBI" id="CHEBI:29035"/>
        <label>2</label>
    </ligand>
</feature>
<dbReference type="RefSeq" id="WP_128268427.1">
    <property type="nucleotide sequence ID" value="NZ_SAUW01000001.1"/>
</dbReference>
<evidence type="ECO:0000313" key="5">
    <source>
        <dbReference type="Proteomes" id="UP000285710"/>
    </source>
</evidence>
<organism evidence="4 5">
    <name type="scientific">Paenirhodobacter populi</name>
    <dbReference type="NCBI Taxonomy" id="2306993"/>
    <lineage>
        <taxon>Bacteria</taxon>
        <taxon>Pseudomonadati</taxon>
        <taxon>Pseudomonadota</taxon>
        <taxon>Alphaproteobacteria</taxon>
        <taxon>Rhodobacterales</taxon>
        <taxon>Rhodobacter group</taxon>
        <taxon>Paenirhodobacter</taxon>
    </lineage>
</organism>
<gene>
    <name evidence="4" type="ORF">D2T33_00390</name>
</gene>
<dbReference type="Gene3D" id="3.30.70.360">
    <property type="match status" value="1"/>
</dbReference>
<sequence length="387" mass="41054">MSDLLDPQAVAEAKAWRHDLHRHPELGFAEHRTAGFIAEKLKDWGYEVETGLARTGVVASLRKGGSARAIGIRADIDALPITEESGVDWASATPGRMHACGHDGHTAMALAAAKALAAQDFDGTVRFIFQPAEENEGGGREMVKEGLFARFPVDAVYGAHNWPGAKPGQIIARDDAMMAAFGTFEITVTGKGAHGAMPHEGEDTLLASAQIVTALQSICARNVSPLQSAVVSVTQIHGGEAWNVLPDRAVIRGTTRWFAPEVGDRIEQRMTRIVSSVAEGFGCTAGVDYQRRYPATINTARNAAIVREVAAGAGLAVLDADPSMAAEDFAFMLGEVPGCYFWIGAGREGDNPGLHSARFDFNDAILGTGADLWVRLALAELAPRAGG</sequence>
<dbReference type="GO" id="GO:0019877">
    <property type="term" value="P:diaminopimelate biosynthetic process"/>
    <property type="evidence" value="ECO:0007669"/>
    <property type="project" value="UniProtKB-ARBA"/>
</dbReference>
<comment type="caution">
    <text evidence="4">The sequence shown here is derived from an EMBL/GenBank/DDBJ whole genome shotgun (WGS) entry which is preliminary data.</text>
</comment>